<accession>F2ELP7</accession>
<sequence>VEDASKECGDCFEKASRPNINEEEKRKILHIVIISGGSTRVEFGGELHVFLVEVMVKLYPAIEDFFKIRIIQPGQHILNM</sequence>
<evidence type="ECO:0000256" key="4">
    <source>
        <dbReference type="ARBA" id="ARBA00023002"/>
    </source>
</evidence>
<keyword evidence="4" id="KW-0560">Oxidoreductase</keyword>
<dbReference type="GO" id="GO:0003954">
    <property type="term" value="F:NADH dehydrogenase activity"/>
    <property type="evidence" value="ECO:0007669"/>
    <property type="project" value="InterPro"/>
</dbReference>
<dbReference type="PANTHER" id="PTHR43706">
    <property type="entry name" value="NADH DEHYDROGENASE"/>
    <property type="match status" value="1"/>
</dbReference>
<reference evidence="6" key="1">
    <citation type="journal article" date="2011" name="Plant Physiol.">
        <title>Comprehensive sequence analysis of 24,783 barley full-length cDNAs derived from 12 clone libraries.</title>
        <authorList>
            <person name="Matsumoto T."/>
            <person name="Tanaka T."/>
            <person name="Sakai H."/>
            <person name="Amano N."/>
            <person name="Kanamori H."/>
            <person name="Kurita K."/>
            <person name="Kikuta A."/>
            <person name="Kamiya K."/>
            <person name="Yamamoto M."/>
            <person name="Ikawa H."/>
            <person name="Fujii N."/>
            <person name="Hori K."/>
            <person name="Itoh T."/>
            <person name="Sato K."/>
        </authorList>
    </citation>
    <scope>NUCLEOTIDE SEQUENCE</scope>
    <source>
        <tissue evidence="6">Seed</tissue>
    </source>
</reference>
<evidence type="ECO:0000256" key="2">
    <source>
        <dbReference type="ARBA" id="ARBA00022630"/>
    </source>
</evidence>
<keyword evidence="2" id="KW-0285">Flavoprotein</keyword>
<feature type="non-terminal residue" evidence="6">
    <location>
        <position position="1"/>
    </location>
</feature>
<evidence type="ECO:0000256" key="5">
    <source>
        <dbReference type="ARBA" id="ARBA00023027"/>
    </source>
</evidence>
<comment type="similarity">
    <text evidence="1">Belongs to the NADH dehydrogenase family.</text>
</comment>
<name>F2ELP7_HORVV</name>
<dbReference type="AlphaFoldDB" id="F2ELP7"/>
<protein>
    <submittedName>
        <fullName evidence="6">Predicted protein</fullName>
    </submittedName>
</protein>
<organism evidence="6">
    <name type="scientific">Hordeum vulgare subsp. vulgare</name>
    <name type="common">Domesticated barley</name>
    <dbReference type="NCBI Taxonomy" id="112509"/>
    <lineage>
        <taxon>Eukaryota</taxon>
        <taxon>Viridiplantae</taxon>
        <taxon>Streptophyta</taxon>
        <taxon>Embryophyta</taxon>
        <taxon>Tracheophyta</taxon>
        <taxon>Spermatophyta</taxon>
        <taxon>Magnoliopsida</taxon>
        <taxon>Liliopsida</taxon>
        <taxon>Poales</taxon>
        <taxon>Poaceae</taxon>
        <taxon>BOP clade</taxon>
        <taxon>Pooideae</taxon>
        <taxon>Triticodae</taxon>
        <taxon>Triticeae</taxon>
        <taxon>Hordeinae</taxon>
        <taxon>Hordeum</taxon>
    </lineage>
</organism>
<evidence type="ECO:0000256" key="3">
    <source>
        <dbReference type="ARBA" id="ARBA00022827"/>
    </source>
</evidence>
<dbReference type="Gene3D" id="3.50.50.100">
    <property type="match status" value="1"/>
</dbReference>
<keyword evidence="3" id="KW-0274">FAD</keyword>
<dbReference type="EMBL" id="AK377075">
    <property type="protein sequence ID" value="BAK08269.1"/>
    <property type="molecule type" value="mRNA"/>
</dbReference>
<evidence type="ECO:0000313" key="6">
    <source>
        <dbReference type="EMBL" id="BAK08269.1"/>
    </source>
</evidence>
<dbReference type="InterPro" id="IPR045024">
    <property type="entry name" value="NDH-2"/>
</dbReference>
<keyword evidence="5" id="KW-0520">NAD</keyword>
<proteinExistence type="evidence at transcript level"/>
<dbReference type="PANTHER" id="PTHR43706:SF3">
    <property type="entry name" value="EXTERNAL ALTERNATIVE NAD(P)H-UBIQUINONE OXIDOREDUCTASE B1, MITOCHONDRIAL"/>
    <property type="match status" value="1"/>
</dbReference>
<evidence type="ECO:0000256" key="1">
    <source>
        <dbReference type="ARBA" id="ARBA00005272"/>
    </source>
</evidence>